<evidence type="ECO:0000256" key="5">
    <source>
        <dbReference type="ARBA" id="ARBA00023125"/>
    </source>
</evidence>
<dbReference type="Pfam" id="PF02381">
    <property type="entry name" value="MraZ"/>
    <property type="match status" value="2"/>
</dbReference>
<dbReference type="GO" id="GO:2000143">
    <property type="term" value="P:negative regulation of DNA-templated transcription initiation"/>
    <property type="evidence" value="ECO:0007669"/>
    <property type="project" value="TreeGrafter"/>
</dbReference>
<dbReference type="CDD" id="cd16321">
    <property type="entry name" value="MraZ_C"/>
    <property type="match status" value="1"/>
</dbReference>
<evidence type="ECO:0000256" key="3">
    <source>
        <dbReference type="ARBA" id="ARBA00022737"/>
    </source>
</evidence>
<evidence type="ECO:0000256" key="6">
    <source>
        <dbReference type="ARBA" id="ARBA00023163"/>
    </source>
</evidence>
<reference evidence="9 10" key="1">
    <citation type="submission" date="2017-04" db="EMBL/GenBank/DDBJ databases">
        <authorList>
            <person name="Afonso C.L."/>
            <person name="Miller P.J."/>
            <person name="Scott M.A."/>
            <person name="Spackman E."/>
            <person name="Goraichik I."/>
            <person name="Dimitrov K.M."/>
            <person name="Suarez D.L."/>
            <person name="Swayne D.E."/>
        </authorList>
    </citation>
    <scope>NUCLEOTIDE SEQUENCE [LARGE SCALE GENOMIC DNA]</scope>
    <source>
        <strain evidence="9 10">VK13</strain>
    </source>
</reference>
<dbReference type="GO" id="GO:0005737">
    <property type="term" value="C:cytoplasm"/>
    <property type="evidence" value="ECO:0007669"/>
    <property type="project" value="UniProtKB-UniRule"/>
</dbReference>
<dbReference type="Proteomes" id="UP000192708">
    <property type="component" value="Unassembled WGS sequence"/>
</dbReference>
<dbReference type="InterPro" id="IPR020603">
    <property type="entry name" value="MraZ_dom"/>
</dbReference>
<name>A0A1W2AEN1_9BURK</name>
<evidence type="ECO:0000256" key="1">
    <source>
        <dbReference type="ARBA" id="ARBA00013860"/>
    </source>
</evidence>
<dbReference type="InterPro" id="IPR035642">
    <property type="entry name" value="MraZ_N"/>
</dbReference>
<dbReference type="PROSITE" id="PS51740">
    <property type="entry name" value="SPOVT_ABRB"/>
    <property type="match status" value="2"/>
</dbReference>
<dbReference type="HAMAP" id="MF_01008">
    <property type="entry name" value="MraZ"/>
    <property type="match status" value="1"/>
</dbReference>
<keyword evidence="2 7" id="KW-0963">Cytoplasm</keyword>
<dbReference type="InterPro" id="IPR035644">
    <property type="entry name" value="MraZ_C"/>
</dbReference>
<dbReference type="RefSeq" id="WP_084283752.1">
    <property type="nucleotide sequence ID" value="NZ_FWXJ01000008.1"/>
</dbReference>
<dbReference type="CDD" id="cd16320">
    <property type="entry name" value="MraZ_N"/>
    <property type="match status" value="1"/>
</dbReference>
<proteinExistence type="inferred from homology"/>
<evidence type="ECO:0000313" key="10">
    <source>
        <dbReference type="Proteomes" id="UP000192708"/>
    </source>
</evidence>
<dbReference type="InterPro" id="IPR038619">
    <property type="entry name" value="MraZ_sf"/>
</dbReference>
<dbReference type="GO" id="GO:0000976">
    <property type="term" value="F:transcription cis-regulatory region binding"/>
    <property type="evidence" value="ECO:0007669"/>
    <property type="project" value="TreeGrafter"/>
</dbReference>
<dbReference type="STRING" id="1938817.SAMN06296008_108106"/>
<dbReference type="AlphaFoldDB" id="A0A1W2AEN1"/>
<sequence>MFQGASAINLDVKGRMLVPSKHRDALKTENGLRATLTKNPDGCLMLFPQVEWEKFSEKIAMLPMEAHWWRRIFLGNANEVEVDSAGRVLISPELRAGAGIEKEVILLGMGTHFEVWDANTYAVKEQIAISQGMPEALRQFNF</sequence>
<dbReference type="PANTHER" id="PTHR34701:SF1">
    <property type="entry name" value="TRANSCRIPTIONAL REGULATOR MRAZ"/>
    <property type="match status" value="1"/>
</dbReference>
<dbReference type="Gene3D" id="3.40.1550.20">
    <property type="entry name" value="Transcriptional regulator MraZ domain"/>
    <property type="match status" value="1"/>
</dbReference>
<dbReference type="NCBIfam" id="TIGR00242">
    <property type="entry name" value="division/cell wall cluster transcriptional repressor MraZ"/>
    <property type="match status" value="1"/>
</dbReference>
<feature type="domain" description="SpoVT-AbrB" evidence="8">
    <location>
        <begin position="77"/>
        <end position="120"/>
    </location>
</feature>
<accession>A0A1W2AEN1</accession>
<comment type="subcellular location">
    <subcellularLocation>
        <location evidence="7">Cytoplasm</location>
        <location evidence="7">Nucleoid</location>
    </subcellularLocation>
</comment>
<comment type="subunit">
    <text evidence="7">Forms oligomers.</text>
</comment>
<dbReference type="InterPro" id="IPR037914">
    <property type="entry name" value="SpoVT-AbrB_sf"/>
</dbReference>
<dbReference type="GO" id="GO:0003700">
    <property type="term" value="F:DNA-binding transcription factor activity"/>
    <property type="evidence" value="ECO:0007669"/>
    <property type="project" value="UniProtKB-UniRule"/>
</dbReference>
<evidence type="ECO:0000256" key="2">
    <source>
        <dbReference type="ARBA" id="ARBA00022490"/>
    </source>
</evidence>
<keyword evidence="4 7" id="KW-0805">Transcription regulation</keyword>
<dbReference type="OrthoDB" id="9807753at2"/>
<evidence type="ECO:0000256" key="7">
    <source>
        <dbReference type="HAMAP-Rule" id="MF_01008"/>
    </source>
</evidence>
<gene>
    <name evidence="7" type="primary">mraZ</name>
    <name evidence="9" type="ORF">SAMN06296008_108106</name>
</gene>
<dbReference type="InterPro" id="IPR007159">
    <property type="entry name" value="SpoVT-AbrB_dom"/>
</dbReference>
<dbReference type="GO" id="GO:0009295">
    <property type="term" value="C:nucleoid"/>
    <property type="evidence" value="ECO:0007669"/>
    <property type="project" value="UniProtKB-SubCell"/>
</dbReference>
<evidence type="ECO:0000259" key="8">
    <source>
        <dbReference type="PROSITE" id="PS51740"/>
    </source>
</evidence>
<dbReference type="PANTHER" id="PTHR34701">
    <property type="entry name" value="TRANSCRIPTIONAL REGULATOR MRAZ"/>
    <property type="match status" value="1"/>
</dbReference>
<keyword evidence="3" id="KW-0677">Repeat</keyword>
<evidence type="ECO:0000256" key="4">
    <source>
        <dbReference type="ARBA" id="ARBA00023015"/>
    </source>
</evidence>
<keyword evidence="6 7" id="KW-0804">Transcription</keyword>
<keyword evidence="10" id="KW-1185">Reference proteome</keyword>
<organism evidence="9 10">
    <name type="scientific">Polynucleobacter kasalickyi</name>
    <dbReference type="NCBI Taxonomy" id="1938817"/>
    <lineage>
        <taxon>Bacteria</taxon>
        <taxon>Pseudomonadati</taxon>
        <taxon>Pseudomonadota</taxon>
        <taxon>Betaproteobacteria</taxon>
        <taxon>Burkholderiales</taxon>
        <taxon>Burkholderiaceae</taxon>
        <taxon>Polynucleobacter</taxon>
    </lineage>
</organism>
<comment type="similarity">
    <text evidence="7">Belongs to the MraZ family.</text>
</comment>
<dbReference type="EMBL" id="FWXJ01000008">
    <property type="protein sequence ID" value="SMC59073.1"/>
    <property type="molecule type" value="Genomic_DNA"/>
</dbReference>
<protein>
    <recommendedName>
        <fullName evidence="1 7">Transcriptional regulator MraZ</fullName>
    </recommendedName>
</protein>
<keyword evidence="5 7" id="KW-0238">DNA-binding</keyword>
<dbReference type="SUPFAM" id="SSF89447">
    <property type="entry name" value="AbrB/MazE/MraZ-like"/>
    <property type="match status" value="1"/>
</dbReference>
<feature type="domain" description="SpoVT-AbrB" evidence="8">
    <location>
        <begin position="5"/>
        <end position="51"/>
    </location>
</feature>
<evidence type="ECO:0000313" key="9">
    <source>
        <dbReference type="EMBL" id="SMC59073.1"/>
    </source>
</evidence>
<dbReference type="InterPro" id="IPR003444">
    <property type="entry name" value="MraZ"/>
</dbReference>